<keyword evidence="2" id="KW-0804">Transcription</keyword>
<feature type="domain" description="HTH deoR-type" evidence="3">
    <location>
        <begin position="12"/>
        <end position="71"/>
    </location>
</feature>
<dbReference type="PANTHER" id="PTHR34580">
    <property type="match status" value="1"/>
</dbReference>
<dbReference type="InterPro" id="IPR036390">
    <property type="entry name" value="WH_DNA-bd_sf"/>
</dbReference>
<dbReference type="PIRSF" id="PIRSF016838">
    <property type="entry name" value="PafC"/>
    <property type="match status" value="1"/>
</dbReference>
<evidence type="ECO:0000256" key="1">
    <source>
        <dbReference type="ARBA" id="ARBA00023015"/>
    </source>
</evidence>
<dbReference type="InterPro" id="IPR026881">
    <property type="entry name" value="WYL_dom"/>
</dbReference>
<dbReference type="InterPro" id="IPR036388">
    <property type="entry name" value="WH-like_DNA-bd_sf"/>
</dbReference>
<dbReference type="PANTHER" id="PTHR34580:SF9">
    <property type="entry name" value="SLL5097 PROTEIN"/>
    <property type="match status" value="1"/>
</dbReference>
<dbReference type="Proteomes" id="UP000198809">
    <property type="component" value="Unassembled WGS sequence"/>
</dbReference>
<dbReference type="GO" id="GO:0003700">
    <property type="term" value="F:DNA-binding transcription factor activity"/>
    <property type="evidence" value="ECO:0007669"/>
    <property type="project" value="InterPro"/>
</dbReference>
<reference evidence="4 5" key="1">
    <citation type="submission" date="2016-10" db="EMBL/GenBank/DDBJ databases">
        <authorList>
            <person name="de Groot N.N."/>
        </authorList>
    </citation>
    <scope>NUCLEOTIDE SEQUENCE [LARGE SCALE GENOMIC DNA]</scope>
    <source>
        <strain evidence="4 5">CGMCC 1.10238</strain>
    </source>
</reference>
<organism evidence="4 5">
    <name type="scientific">Paenibacillus sophorae</name>
    <dbReference type="NCBI Taxonomy" id="1333845"/>
    <lineage>
        <taxon>Bacteria</taxon>
        <taxon>Bacillati</taxon>
        <taxon>Bacillota</taxon>
        <taxon>Bacilli</taxon>
        <taxon>Bacillales</taxon>
        <taxon>Paenibacillaceae</taxon>
        <taxon>Paenibacillus</taxon>
    </lineage>
</organism>
<name>A0A1H8I3Y1_9BACL</name>
<dbReference type="Pfam" id="PF25583">
    <property type="entry name" value="WCX"/>
    <property type="match status" value="1"/>
</dbReference>
<protein>
    <submittedName>
        <fullName evidence="4">Predicted DNA-binding transcriptional regulator YafY, contains an HTH and WYL domains</fullName>
    </submittedName>
</protein>
<dbReference type="GO" id="GO:0003677">
    <property type="term" value="F:DNA binding"/>
    <property type="evidence" value="ECO:0007669"/>
    <property type="project" value="UniProtKB-KW"/>
</dbReference>
<dbReference type="PROSITE" id="PS51000">
    <property type="entry name" value="HTH_DEOR_2"/>
    <property type="match status" value="1"/>
</dbReference>
<dbReference type="AlphaFoldDB" id="A0A1H8I3Y1"/>
<sequence length="327" mass="37212">MSKRENRDTIPKSKRLLELMLTVNRKKKFTVKELAQEFGVSARTILRDLQELGELGVPLYSEVGPHGGYQVLNERILPPIAFTEEETVALFFACHALRHYSFIPFETEASSALSKFYNYMSGDVRDRIDQMKNRVDFVIPARQAESPYLSCLLDASVMQRVVRIGYKSQENVSVRDIQPIGIYASSGLWYCPAYCFLRGGVRLFRCDRIVSVEEGGPGIKPLNLRSVHLGNWEDAFSDKSQYTRCRVQLSEEGVRVCEAELGRRGLLQVREDGTGWIDGDIPISEIPYFARLFIGLGSDAEVREPPELIDCMRAKLKELLAKYDRQV</sequence>
<dbReference type="InterPro" id="IPR028349">
    <property type="entry name" value="PafC-like"/>
</dbReference>
<dbReference type="SMART" id="SM00420">
    <property type="entry name" value="HTH_DEOR"/>
    <property type="match status" value="1"/>
</dbReference>
<evidence type="ECO:0000256" key="2">
    <source>
        <dbReference type="ARBA" id="ARBA00023163"/>
    </source>
</evidence>
<dbReference type="STRING" id="1333845.SAMN04487895_10254"/>
<dbReference type="Gene3D" id="1.10.10.10">
    <property type="entry name" value="Winged helix-like DNA-binding domain superfamily/Winged helix DNA-binding domain"/>
    <property type="match status" value="1"/>
</dbReference>
<proteinExistence type="predicted"/>
<evidence type="ECO:0000259" key="3">
    <source>
        <dbReference type="PROSITE" id="PS51000"/>
    </source>
</evidence>
<dbReference type="PROSITE" id="PS52050">
    <property type="entry name" value="WYL"/>
    <property type="match status" value="1"/>
</dbReference>
<dbReference type="InterPro" id="IPR057727">
    <property type="entry name" value="WCX_dom"/>
</dbReference>
<dbReference type="InterPro" id="IPR051534">
    <property type="entry name" value="CBASS_pafABC_assoc_protein"/>
</dbReference>
<dbReference type="SUPFAM" id="SSF46785">
    <property type="entry name" value="Winged helix' DNA-binding domain"/>
    <property type="match status" value="1"/>
</dbReference>
<gene>
    <name evidence="4" type="ORF">SAMN04487895_10254</name>
</gene>
<evidence type="ECO:0000313" key="4">
    <source>
        <dbReference type="EMBL" id="SEN62805.1"/>
    </source>
</evidence>
<keyword evidence="1" id="KW-0805">Transcription regulation</keyword>
<dbReference type="Pfam" id="PF13280">
    <property type="entry name" value="WYL"/>
    <property type="match status" value="1"/>
</dbReference>
<dbReference type="EMBL" id="FODH01000002">
    <property type="protein sequence ID" value="SEN62805.1"/>
    <property type="molecule type" value="Genomic_DNA"/>
</dbReference>
<dbReference type="Pfam" id="PF08279">
    <property type="entry name" value="HTH_11"/>
    <property type="match status" value="1"/>
</dbReference>
<keyword evidence="4" id="KW-0238">DNA-binding</keyword>
<dbReference type="InterPro" id="IPR013196">
    <property type="entry name" value="HTH_11"/>
</dbReference>
<accession>A0A1H8I3Y1</accession>
<evidence type="ECO:0000313" key="5">
    <source>
        <dbReference type="Proteomes" id="UP000198809"/>
    </source>
</evidence>
<dbReference type="InterPro" id="IPR001034">
    <property type="entry name" value="DeoR_HTH"/>
</dbReference>